<dbReference type="EMBL" id="JAACJL010000031">
    <property type="protein sequence ID" value="KAF4616792.1"/>
    <property type="molecule type" value="Genomic_DNA"/>
</dbReference>
<dbReference type="Gene3D" id="2.60.120.260">
    <property type="entry name" value="Galactose-binding domain-like"/>
    <property type="match status" value="2"/>
</dbReference>
<accession>A0A8H4QUW1</accession>
<dbReference type="SUPFAM" id="SSF49785">
    <property type="entry name" value="Galactose-binding domain-like"/>
    <property type="match status" value="1"/>
</dbReference>
<evidence type="ECO:0000313" key="1">
    <source>
        <dbReference type="EMBL" id="KAF4616792.1"/>
    </source>
</evidence>
<protein>
    <recommendedName>
        <fullName evidence="3">Lectin</fullName>
    </recommendedName>
</protein>
<comment type="caution">
    <text evidence="1">The sequence shown here is derived from an EMBL/GenBank/DDBJ whole genome shotgun (WGS) entry which is preliminary data.</text>
</comment>
<dbReference type="Proteomes" id="UP000521872">
    <property type="component" value="Unassembled WGS sequence"/>
</dbReference>
<proteinExistence type="predicted"/>
<keyword evidence="2" id="KW-1185">Reference proteome</keyword>
<evidence type="ECO:0000313" key="2">
    <source>
        <dbReference type="Proteomes" id="UP000521872"/>
    </source>
</evidence>
<reference evidence="1 2" key="1">
    <citation type="submission" date="2019-12" db="EMBL/GenBank/DDBJ databases">
        <authorList>
            <person name="Floudas D."/>
            <person name="Bentzer J."/>
            <person name="Ahren D."/>
            <person name="Johansson T."/>
            <person name="Persson P."/>
            <person name="Tunlid A."/>
        </authorList>
    </citation>
    <scope>NUCLEOTIDE SEQUENCE [LARGE SCALE GENOMIC DNA]</scope>
    <source>
        <strain evidence="1 2">CBS 102.39</strain>
    </source>
</reference>
<name>A0A8H4QUW1_9AGAR</name>
<sequence length="388" mass="41105">MILKGISLSSLPSSFLSDAHRETVAETLMLMALCVTQVLALDFSNAKWIWTNENGGGVNKPPGSRAFRREYFPSPGKFALSANVLITTDNGYTLYLNGQQIGTGHNWPIAQTYCVPLSPFYNVFAVNATNDLTVPNPAGLLAAIEFKYTDGSVGKVVTDTTWRVTTNVPAGFQQIFFNDAAWPAATIQANYEGSNWGPISIPSSSASPPLSLTDANWIWTNEVNGGSAPIGTRAFRKTITLPAGQRATSATIYMAADDAFTLYVQGKIVGSGSYFQSNKYVVDILPHSRQVTIAAFTDNAGGPAGLIAVVDLTMEDRGCGSQVVSFVSDGSWKYNLGTPAGFQLGGYNDSAWPTAFVEGKYGMPPWGSIAIPANVSAPSGPIAGAPSA</sequence>
<dbReference type="AlphaFoldDB" id="A0A8H4QUW1"/>
<evidence type="ECO:0008006" key="3">
    <source>
        <dbReference type="Google" id="ProtNLM"/>
    </source>
</evidence>
<dbReference type="InterPro" id="IPR008979">
    <property type="entry name" value="Galactose-bd-like_sf"/>
</dbReference>
<gene>
    <name evidence="1" type="ORF">D9613_008257</name>
</gene>
<organism evidence="1 2">
    <name type="scientific">Agrocybe pediades</name>
    <dbReference type="NCBI Taxonomy" id="84607"/>
    <lineage>
        <taxon>Eukaryota</taxon>
        <taxon>Fungi</taxon>
        <taxon>Dikarya</taxon>
        <taxon>Basidiomycota</taxon>
        <taxon>Agaricomycotina</taxon>
        <taxon>Agaricomycetes</taxon>
        <taxon>Agaricomycetidae</taxon>
        <taxon>Agaricales</taxon>
        <taxon>Agaricineae</taxon>
        <taxon>Strophariaceae</taxon>
        <taxon>Agrocybe</taxon>
    </lineage>
</organism>